<dbReference type="EMBL" id="LAZR01001645">
    <property type="protein sequence ID" value="KKN41480.1"/>
    <property type="molecule type" value="Genomic_DNA"/>
</dbReference>
<organism evidence="1">
    <name type="scientific">marine sediment metagenome</name>
    <dbReference type="NCBI Taxonomy" id="412755"/>
    <lineage>
        <taxon>unclassified sequences</taxon>
        <taxon>metagenomes</taxon>
        <taxon>ecological metagenomes</taxon>
    </lineage>
</organism>
<comment type="caution">
    <text evidence="1">The sequence shown here is derived from an EMBL/GenBank/DDBJ whole genome shotgun (WGS) entry which is preliminary data.</text>
</comment>
<protein>
    <submittedName>
        <fullName evidence="1">Uncharacterized protein</fullName>
    </submittedName>
</protein>
<dbReference type="AlphaFoldDB" id="A0A0F9QBW4"/>
<accession>A0A0F9QBW4</accession>
<sequence length="69" mass="8055">MSATKCVHRWWIPDAADDPGPMANSVCRRCGARRQFPRSLPRQWSPIRISRKMLAEMNENMRTAERQAQ</sequence>
<reference evidence="1" key="1">
    <citation type="journal article" date="2015" name="Nature">
        <title>Complex archaea that bridge the gap between prokaryotes and eukaryotes.</title>
        <authorList>
            <person name="Spang A."/>
            <person name="Saw J.H."/>
            <person name="Jorgensen S.L."/>
            <person name="Zaremba-Niedzwiedzka K."/>
            <person name="Martijn J."/>
            <person name="Lind A.E."/>
            <person name="van Eijk R."/>
            <person name="Schleper C."/>
            <person name="Guy L."/>
            <person name="Ettema T.J."/>
        </authorList>
    </citation>
    <scope>NUCLEOTIDE SEQUENCE</scope>
</reference>
<proteinExistence type="predicted"/>
<gene>
    <name evidence="1" type="ORF">LCGC14_0722940</name>
</gene>
<evidence type="ECO:0000313" key="1">
    <source>
        <dbReference type="EMBL" id="KKN41480.1"/>
    </source>
</evidence>
<name>A0A0F9QBW4_9ZZZZ</name>